<dbReference type="EMBL" id="JACNYL010000003">
    <property type="protein sequence ID" value="MBD1422808.1"/>
    <property type="molecule type" value="Genomic_DNA"/>
</dbReference>
<dbReference type="Gene3D" id="3.40.50.1110">
    <property type="entry name" value="SGNH hydrolase"/>
    <property type="match status" value="1"/>
</dbReference>
<dbReference type="InterPro" id="IPR036514">
    <property type="entry name" value="SGNH_hydro_sf"/>
</dbReference>
<sequence length="259" mass="28198">MITFLKKYATLAIGFVLLFFFGSGVTKSTIKNPMELYLLAGQSNMAGRGKVGAIDTVGHPRVYVLNARDEWSTAKEPLHYDKANSGVGPGFVFGKIMAENKNNVNIGLIPAAVGGTKISYWVPGGQRGLYEEALRKARVAMKDGTLKGILWQQGESDSNAKDAPLYKARLVELMQSFRKDLGLPNLPIVIGGLGDFLHSPEHKQVNQSIQEAVALIGHAAYSEASKLGHVGDSLHFNSKAQRENGERMAKAMKELLDKE</sequence>
<keyword evidence="4" id="KW-1185">Reference proteome</keyword>
<accession>A0ABR7XUV2</accession>
<dbReference type="RefSeq" id="WP_190314496.1">
    <property type="nucleotide sequence ID" value="NZ_JACNYL010000003.1"/>
</dbReference>
<keyword evidence="1" id="KW-0378">Hydrolase</keyword>
<dbReference type="SUPFAM" id="SSF52266">
    <property type="entry name" value="SGNH hydrolase"/>
    <property type="match status" value="1"/>
</dbReference>
<dbReference type="InterPro" id="IPR005181">
    <property type="entry name" value="SASA"/>
</dbReference>
<organism evidence="3 4">
    <name type="scientific">Sphingobacterium chuzhouense</name>
    <dbReference type="NCBI Taxonomy" id="1742264"/>
    <lineage>
        <taxon>Bacteria</taxon>
        <taxon>Pseudomonadati</taxon>
        <taxon>Bacteroidota</taxon>
        <taxon>Sphingobacteriia</taxon>
        <taxon>Sphingobacteriales</taxon>
        <taxon>Sphingobacteriaceae</taxon>
        <taxon>Sphingobacterium</taxon>
    </lineage>
</organism>
<dbReference type="InterPro" id="IPR052940">
    <property type="entry name" value="Carb_Esterase_6"/>
</dbReference>
<evidence type="ECO:0000256" key="1">
    <source>
        <dbReference type="ARBA" id="ARBA00022801"/>
    </source>
</evidence>
<evidence type="ECO:0000313" key="4">
    <source>
        <dbReference type="Proteomes" id="UP000651112"/>
    </source>
</evidence>
<evidence type="ECO:0000259" key="2">
    <source>
        <dbReference type="Pfam" id="PF03629"/>
    </source>
</evidence>
<dbReference type="PANTHER" id="PTHR31988:SF19">
    <property type="entry name" value="9-O-ACETYL-N-ACETYLNEURAMINIC ACID DEACETYLASE-RELATED"/>
    <property type="match status" value="1"/>
</dbReference>
<dbReference type="Pfam" id="PF03629">
    <property type="entry name" value="SASA"/>
    <property type="match status" value="1"/>
</dbReference>
<reference evidence="3 4" key="1">
    <citation type="submission" date="2020-08" db="EMBL/GenBank/DDBJ databases">
        <title>Sphingobacterium sp. DN00404 isolated from aquaculture water.</title>
        <authorList>
            <person name="Zhang M."/>
        </authorList>
    </citation>
    <scope>NUCLEOTIDE SEQUENCE [LARGE SCALE GENOMIC DNA]</scope>
    <source>
        <strain evidence="3 4">KCTC 42746</strain>
    </source>
</reference>
<evidence type="ECO:0000313" key="3">
    <source>
        <dbReference type="EMBL" id="MBD1422808.1"/>
    </source>
</evidence>
<proteinExistence type="predicted"/>
<name>A0ABR7XUV2_9SPHI</name>
<gene>
    <name evidence="3" type="ORF">H8B21_14625</name>
</gene>
<dbReference type="PANTHER" id="PTHR31988">
    <property type="entry name" value="ESTERASE, PUTATIVE (DUF303)-RELATED"/>
    <property type="match status" value="1"/>
</dbReference>
<comment type="caution">
    <text evidence="3">The sequence shown here is derived from an EMBL/GenBank/DDBJ whole genome shotgun (WGS) entry which is preliminary data.</text>
</comment>
<protein>
    <submittedName>
        <fullName evidence="3">Sialate O-acetylesterase</fullName>
    </submittedName>
</protein>
<dbReference type="Proteomes" id="UP000651112">
    <property type="component" value="Unassembled WGS sequence"/>
</dbReference>
<feature type="domain" description="Sialate O-acetylesterase" evidence="2">
    <location>
        <begin position="34"/>
        <end position="253"/>
    </location>
</feature>